<evidence type="ECO:0000256" key="1">
    <source>
        <dbReference type="SAM" id="SignalP"/>
    </source>
</evidence>
<organism evidence="2 3">
    <name type="scientific">Armillaria gallica</name>
    <name type="common">Bulbous honey fungus</name>
    <name type="synonym">Armillaria bulbosa</name>
    <dbReference type="NCBI Taxonomy" id="47427"/>
    <lineage>
        <taxon>Eukaryota</taxon>
        <taxon>Fungi</taxon>
        <taxon>Dikarya</taxon>
        <taxon>Basidiomycota</taxon>
        <taxon>Agaricomycotina</taxon>
        <taxon>Agaricomycetes</taxon>
        <taxon>Agaricomycetidae</taxon>
        <taxon>Agaricales</taxon>
        <taxon>Marasmiineae</taxon>
        <taxon>Physalacriaceae</taxon>
        <taxon>Armillaria</taxon>
    </lineage>
</organism>
<feature type="chain" id="PRO_5013668890" evidence="1">
    <location>
        <begin position="25"/>
        <end position="166"/>
    </location>
</feature>
<protein>
    <submittedName>
        <fullName evidence="2">Uncharacterized protein</fullName>
    </submittedName>
</protein>
<dbReference type="Proteomes" id="UP000217790">
    <property type="component" value="Unassembled WGS sequence"/>
</dbReference>
<gene>
    <name evidence="2" type="ORF">ARMGADRAFT_1087045</name>
</gene>
<dbReference type="OrthoDB" id="3011963at2759"/>
<evidence type="ECO:0000313" key="2">
    <source>
        <dbReference type="EMBL" id="PBK86020.1"/>
    </source>
</evidence>
<dbReference type="AlphaFoldDB" id="A0A2H3CW06"/>
<evidence type="ECO:0000313" key="3">
    <source>
        <dbReference type="Proteomes" id="UP000217790"/>
    </source>
</evidence>
<dbReference type="EMBL" id="KZ293687">
    <property type="protein sequence ID" value="PBK86020.1"/>
    <property type="molecule type" value="Genomic_DNA"/>
</dbReference>
<name>A0A2H3CW06_ARMGA</name>
<dbReference type="InParanoid" id="A0A2H3CW06"/>
<sequence length="166" mass="19078">MSFQANFSVFRTILLLWLYKPLDPSQVAFSPSIAFIKSQWKLQIKELMKSTVGPLSLECPPTPPTSTNELYCTAWDPCSKTPPLINGNDSVATSSWLPEYMHQGHWTLDFYLTGYEFWVMIVGKWKTVYLQNTWDNVHVKVYIWKGKTKSQQISAEVVEAMHPTTP</sequence>
<reference evidence="3" key="1">
    <citation type="journal article" date="2017" name="Nat. Ecol. Evol.">
        <title>Genome expansion and lineage-specific genetic innovations in the forest pathogenic fungi Armillaria.</title>
        <authorList>
            <person name="Sipos G."/>
            <person name="Prasanna A.N."/>
            <person name="Walter M.C."/>
            <person name="O'Connor E."/>
            <person name="Balint B."/>
            <person name="Krizsan K."/>
            <person name="Kiss B."/>
            <person name="Hess J."/>
            <person name="Varga T."/>
            <person name="Slot J."/>
            <person name="Riley R."/>
            <person name="Boka B."/>
            <person name="Rigling D."/>
            <person name="Barry K."/>
            <person name="Lee J."/>
            <person name="Mihaltcheva S."/>
            <person name="LaButti K."/>
            <person name="Lipzen A."/>
            <person name="Waldron R."/>
            <person name="Moloney N.M."/>
            <person name="Sperisen C."/>
            <person name="Kredics L."/>
            <person name="Vagvoelgyi C."/>
            <person name="Patrignani A."/>
            <person name="Fitzpatrick D."/>
            <person name="Nagy I."/>
            <person name="Doyle S."/>
            <person name="Anderson J.B."/>
            <person name="Grigoriev I.V."/>
            <person name="Gueldener U."/>
            <person name="Muensterkoetter M."/>
            <person name="Nagy L.G."/>
        </authorList>
    </citation>
    <scope>NUCLEOTIDE SEQUENCE [LARGE SCALE GENOMIC DNA]</scope>
    <source>
        <strain evidence="3">Ar21-2</strain>
    </source>
</reference>
<keyword evidence="1" id="KW-0732">Signal</keyword>
<dbReference type="STRING" id="47427.A0A2H3CW06"/>
<proteinExistence type="predicted"/>
<feature type="signal peptide" evidence="1">
    <location>
        <begin position="1"/>
        <end position="24"/>
    </location>
</feature>
<keyword evidence="3" id="KW-1185">Reference proteome</keyword>
<accession>A0A2H3CW06</accession>